<sequence>MEVNVVVELSLSRTPSQSCELFHDLLSTSNIHEWARLNSSCEPLPSTDWFIACSQLVRMKLGCEPSSSPRFTTYLSFTVPTERKMNQPSDEFSLNSYAFASFVYLHIHPFGKKKRSKDQKTYITIGNR</sequence>
<evidence type="ECO:0000313" key="2">
    <source>
        <dbReference type="Proteomes" id="UP000177625"/>
    </source>
</evidence>
<dbReference type="AlphaFoldDB" id="A0A1E1M6I2"/>
<accession>A0A1E1M6I2</accession>
<organism evidence="1 2">
    <name type="scientific">Rhynchosporium secalis</name>
    <name type="common">Barley scald fungus</name>
    <dbReference type="NCBI Taxonomy" id="38038"/>
    <lineage>
        <taxon>Eukaryota</taxon>
        <taxon>Fungi</taxon>
        <taxon>Dikarya</taxon>
        <taxon>Ascomycota</taxon>
        <taxon>Pezizomycotina</taxon>
        <taxon>Leotiomycetes</taxon>
        <taxon>Helotiales</taxon>
        <taxon>Ploettnerulaceae</taxon>
        <taxon>Rhynchosporium</taxon>
    </lineage>
</organism>
<name>A0A1E1M6I2_RHYSE</name>
<dbReference type="Proteomes" id="UP000177625">
    <property type="component" value="Unassembled WGS sequence"/>
</dbReference>
<protein>
    <submittedName>
        <fullName evidence="1">Uncharacterized protein</fullName>
    </submittedName>
</protein>
<dbReference type="EMBL" id="FJVC01000185">
    <property type="protein sequence ID" value="CZT44717.1"/>
    <property type="molecule type" value="Genomic_DNA"/>
</dbReference>
<gene>
    <name evidence="1" type="ORF">RSE6_04928</name>
</gene>
<evidence type="ECO:0000313" key="1">
    <source>
        <dbReference type="EMBL" id="CZT44717.1"/>
    </source>
</evidence>
<keyword evidence="2" id="KW-1185">Reference proteome</keyword>
<reference evidence="2" key="1">
    <citation type="submission" date="2016-03" db="EMBL/GenBank/DDBJ databases">
        <authorList>
            <person name="Guldener U."/>
        </authorList>
    </citation>
    <scope>NUCLEOTIDE SEQUENCE [LARGE SCALE GENOMIC DNA]</scope>
</reference>
<proteinExistence type="predicted"/>